<organism evidence="1 2">
    <name type="scientific">Candidatus Vampirococcus lugosii</name>
    <dbReference type="NCBI Taxonomy" id="2789015"/>
    <lineage>
        <taxon>Bacteria</taxon>
        <taxon>Candidatus Absconditibacteriota</taxon>
        <taxon>Vampirococcus</taxon>
    </lineage>
</organism>
<reference evidence="1 2" key="1">
    <citation type="journal article" date="2021" name="Nat. Commun.">
        <title>Reductive evolution and unique predatory mode in the CPR bacterium Vampirococcus lugosii.</title>
        <authorList>
            <person name="Moreira D."/>
            <person name="Zivanovic Y."/>
            <person name="Lopez-Archilla A.I."/>
            <person name="Iniesto M."/>
            <person name="Lopez-Garcia P."/>
        </authorList>
    </citation>
    <scope>NUCLEOTIDE SEQUENCE [LARGE SCALE GENOMIC DNA]</scope>
    <source>
        <strain evidence="1">Chiprana</strain>
    </source>
</reference>
<sequence>RQTLTENTYFMLERLNAVVSDFTIDYEEYFNRSIVGCSGGGGGGDSFVWTGSPNGVNSEGYCDNFTAYGNKNWQTGVDGNNWQLYHCSSINTTVPDPNKIYRGKKDDLSEWSSSDGIEDRNGCWNDTDLVGKPQSYGQYARQFMDVGDNVSGTGGAVGDDDDLDLGHGPDSLFKNKNVQEIYLKNKAGDQRILIRRALVGTGDRNNSGSIDDDTNKLYTLQMLRLRGFDAGKKHDFDLNSPGMYDGQIDTWACDYGLGFKCSGDSVGGAYSDYKLPDDKDDGWVNIFSNEITITDWNLAIYPSKNPNLSWNEDGTQINPYIKLNIEAKLYGGAWAGRVNSDTLKKYQINLQTMFNVRSNY</sequence>
<comment type="caution">
    <text evidence="1">The sequence shown here is derived from an EMBL/GenBank/DDBJ whole genome shotgun (WGS) entry which is preliminary data.</text>
</comment>
<dbReference type="Proteomes" id="UP000680365">
    <property type="component" value="Unassembled WGS sequence"/>
</dbReference>
<gene>
    <name evidence="1" type="ORF">VAMP_11n329</name>
</gene>
<evidence type="ECO:0000313" key="1">
    <source>
        <dbReference type="EMBL" id="MBS8121626.1"/>
    </source>
</evidence>
<feature type="non-terminal residue" evidence="1">
    <location>
        <position position="1"/>
    </location>
</feature>
<dbReference type="EMBL" id="JAEDAM010000007">
    <property type="protein sequence ID" value="MBS8121626.1"/>
    <property type="molecule type" value="Genomic_DNA"/>
</dbReference>
<keyword evidence="2" id="KW-1185">Reference proteome</keyword>
<protein>
    <submittedName>
        <fullName evidence="1">Uncharacterized protein</fullName>
    </submittedName>
</protein>
<evidence type="ECO:0000313" key="2">
    <source>
        <dbReference type="Proteomes" id="UP000680365"/>
    </source>
</evidence>
<accession>A0ABS5QLM3</accession>
<dbReference type="RefSeq" id="WP_213348346.1">
    <property type="nucleotide sequence ID" value="NZ_JAEDAM010000007.1"/>
</dbReference>
<name>A0ABS5QLM3_9BACT</name>
<proteinExistence type="predicted"/>